<reference evidence="3 4" key="1">
    <citation type="submission" date="2022-01" db="EMBL/GenBank/DDBJ databases">
        <title>Maritalea mediterranea sp. nov., isolated from marine plastic residues from the Malva-rosa beach (Valencia, Spain).</title>
        <authorList>
            <person name="Vidal-Verdu A."/>
            <person name="Molina-Menor E."/>
            <person name="Pascual J."/>
            <person name="Pereto J."/>
            <person name="Porcar M."/>
        </authorList>
    </citation>
    <scope>NUCLEOTIDE SEQUENCE [LARGE SCALE GENOMIC DNA]</scope>
    <source>
        <strain evidence="3 4">P4.10X</strain>
    </source>
</reference>
<keyword evidence="2" id="KW-0812">Transmembrane</keyword>
<accession>A0ABS9E4X1</accession>
<gene>
    <name evidence="3" type="ORF">L1I42_05380</name>
</gene>
<protein>
    <submittedName>
        <fullName evidence="3">Uncharacterized protein</fullName>
    </submittedName>
</protein>
<keyword evidence="2" id="KW-0472">Membrane</keyword>
<sequence>MCILRAERGWSIMLNWIVSHSQIINSMINLAMLVVWVAYLQTFISSYHRQTRSKIMITRNGVYSLKSRCLVCNMSSETIYLLSLLIELDTPDGHKSYPITEIEGFDASQKPSDDDVRSRQGPLESGKVRDMGSFQEMIAHALGEGEGTISADEQHWPPIESLKVRAIASYGSEDLPVGACRSFKVRRKESGWEVHPHTSEARQIRSRRERKELKSLLDNALV</sequence>
<evidence type="ECO:0000256" key="1">
    <source>
        <dbReference type="SAM" id="MobiDB-lite"/>
    </source>
</evidence>
<comment type="caution">
    <text evidence="3">The sequence shown here is derived from an EMBL/GenBank/DDBJ whole genome shotgun (WGS) entry which is preliminary data.</text>
</comment>
<evidence type="ECO:0000313" key="4">
    <source>
        <dbReference type="Proteomes" id="UP001201217"/>
    </source>
</evidence>
<dbReference type="Proteomes" id="UP001201217">
    <property type="component" value="Unassembled WGS sequence"/>
</dbReference>
<keyword evidence="4" id="KW-1185">Reference proteome</keyword>
<feature type="region of interest" description="Disordered" evidence="1">
    <location>
        <begin position="101"/>
        <end position="126"/>
    </location>
</feature>
<feature type="transmembrane region" description="Helical" evidence="2">
    <location>
        <begin position="23"/>
        <end position="44"/>
    </location>
</feature>
<proteinExistence type="predicted"/>
<organism evidence="3 4">
    <name type="scientific">Maritalea mediterranea</name>
    <dbReference type="NCBI Taxonomy" id="2909667"/>
    <lineage>
        <taxon>Bacteria</taxon>
        <taxon>Pseudomonadati</taxon>
        <taxon>Pseudomonadota</taxon>
        <taxon>Alphaproteobacteria</taxon>
        <taxon>Hyphomicrobiales</taxon>
        <taxon>Devosiaceae</taxon>
        <taxon>Maritalea</taxon>
    </lineage>
</organism>
<keyword evidence="2" id="KW-1133">Transmembrane helix</keyword>
<dbReference type="EMBL" id="JAKGTI010000001">
    <property type="protein sequence ID" value="MCF4097917.1"/>
    <property type="molecule type" value="Genomic_DNA"/>
</dbReference>
<evidence type="ECO:0000256" key="2">
    <source>
        <dbReference type="SAM" id="Phobius"/>
    </source>
</evidence>
<name>A0ABS9E4X1_9HYPH</name>
<evidence type="ECO:0000313" key="3">
    <source>
        <dbReference type="EMBL" id="MCF4097917.1"/>
    </source>
</evidence>
<dbReference type="RefSeq" id="WP_236113460.1">
    <property type="nucleotide sequence ID" value="NZ_JAKGTI010000001.1"/>
</dbReference>